<dbReference type="Pfam" id="PF21672">
    <property type="entry name" value="COMM_HN"/>
    <property type="match status" value="2"/>
</dbReference>
<feature type="compositionally biased region" description="Low complexity" evidence="1">
    <location>
        <begin position="1748"/>
        <end position="1773"/>
    </location>
</feature>
<feature type="domain" description="PX" evidence="2">
    <location>
        <begin position="2113"/>
        <end position="2226"/>
    </location>
</feature>
<feature type="region of interest" description="Disordered" evidence="1">
    <location>
        <begin position="2286"/>
        <end position="2357"/>
    </location>
</feature>
<dbReference type="SUPFAM" id="SSF64268">
    <property type="entry name" value="PX domain"/>
    <property type="match status" value="2"/>
</dbReference>
<dbReference type="KEGG" id="blac:94345848"/>
<dbReference type="Gene3D" id="3.30.1520.10">
    <property type="entry name" value="Phox-like domain"/>
    <property type="match status" value="2"/>
</dbReference>
<feature type="region of interest" description="Disordered" evidence="1">
    <location>
        <begin position="361"/>
        <end position="385"/>
    </location>
</feature>
<dbReference type="CDD" id="cd06093">
    <property type="entry name" value="PX_domain"/>
    <property type="match status" value="2"/>
</dbReference>
<feature type="compositionally biased region" description="Low complexity" evidence="1">
    <location>
        <begin position="1790"/>
        <end position="1804"/>
    </location>
</feature>
<feature type="compositionally biased region" description="Basic and acidic residues" evidence="1">
    <location>
        <begin position="362"/>
        <end position="385"/>
    </location>
</feature>
<dbReference type="OrthoDB" id="167907at2759"/>
<dbReference type="EMBL" id="SHOA02000001">
    <property type="protein sequence ID" value="TDH72982.1"/>
    <property type="molecule type" value="Genomic_DNA"/>
</dbReference>
<sequence length="2471" mass="275382">MKEDSFTNILLSRTSSGKRGQIAIMKYRFCGGLEPPDWIVAELPLLSGDHSKVVRKQFLILQIGVKHYKLSLYPLQTLKDLTTICGAIGEDIALQELDFAYKLIGEAAIAKVDHITILQAVVAVLRFILTHAAKYNVDYAELVEELQQLGMRHEVADTIVQSYEDLRANIQDQQRLNRFKFPGIEKVEWRVKNSHAINLNLRLDQPIMDCNVATMSECCDLTFEMTSNKFLALYEELKGFLLCQRDEAVSLSRIKESKPSQTKATIGNVQSLHELYVVLTMNRKLEFFDNSDAETRNKIDGGYLMGFGGWDGNGLLKVDSYGLELKVERNVKPRMHLAALNRVDLEKWCRGFMAVLDPHSTAGEEVRRERRRVKKEEKRLQKDREEQIRKWKEKKARMIQEEQDRLLAREEEINNMTPLERINDIGSLDENTARMLEKRKQRLQRRHAPTMERVNKAAYRRRLDEAAGGKTENMQPLHTRTVEQKAKIRIELPPPGQCTYYVFIFSVTEVGGVVHRDVPIRLGSSGSDVSDTSSISSRLSSVSSVTGYRHETSSLPPPPPTPPRWTGSSSRTSSSRTTMGFPPPPPPTAPFDHVNDRASRISRSSSSLRSASFDSLAFGQDEDSIAHRSSFSQTSQRALKASRGHQSIQDNLAAIIGRERSSRTSRTTHRRDSFGAVRSSITSVSYGAPERKIKETVKRAIEQESALTSEPRMANAFAASLAAIRRNRADTFEEVDITSFASSPVNVHGKMRNRDSQLSAEGKEIFKKAMAQEKSLEVKLKTNCGRKGLFDDSSEDDDGSDTGLFGTGTRDSKAGNRTSRVSSSFRSSDLSTEARPPREKKATNVPSVRSDDSSSDSDSDNAPLTFTQPHAKSVPTNNIAAGGAGPSVVVLITSSALRTEGKKKLGVFTFTLQYGNLEHTFSLTYSEFEEIHLHLMSAIPELTMLKFPSKHRLRNNSKPENMEKRAQELRLYLQQLVAVPGILLNEHFLSSYRIDDVFARSLVSGENEKNFNGVQLNGRPPRSPVARHLRKDQTNLPIPSRSEKKLSLGIAKPKVSKDLFGLEDSMSDPESDSDTSVDTPQPIIQQQRLESTSSAQRRKARTSDLSSSNISMSQNGNHWDKKSRSRSRLSSRASFRASFASSQITAESPVSFQPPGRPNPFAGGRGDLLAAIRQGAPLKNIDVAKSTSSGGPLASKTKASSPLALTQPSSVNEAISNAMAMRRIHVEYEETKSDCECDTDQEGGHGRLLETKYRFCGGLEPPDWIVAELPLLSGDHSKVVRKQFLILQIGVKHYKLSLYPLQTLKDLTTICGAIGEDIALQELDFAYKLIGEAAIAKVDHITILQAVVAVLRFILTHAAKYNVDYAELVEELQQLGMRHEVADTIVQSYEDLRANIQDQQRLNRFKFPGIEKVEWRVKNSHAINLNLRLDQPIMDCNVATMSECCDLTFEMTSNKFLALYEELKGFLLCQRDEAVSLSRIKESKPSQTKATIGNVQSLHELYVVLTMNRKLEFFDNSDAETRNKIDGGYLMGFGGWDGNGLLKVDSYGLELKVERNVKPRMHLAALNRVDLEKWCRGFMAVLDPHSTAGEEVRRERRRVKKEEKRLQKDREEQIRKWKEKKARMIQEEQDRLLAREEEINNMTPLERINDIGSLDENTARMLEKRKQRLQRRHAPTMERVNKAAYRRRLDEAAGGKTENMQPLHTRTVEQKAKIRIELPPPGQCTYYVFIFSVTEVGGVVHRDVPIRLGSSGSDVSDTSSISSRLSSVSSVTGYRHETSSLPPPPPTPPRWTGSSSRTSSSRTTMGFPPPPPPTAPFDHVNDRASRISRSSSSLRSASFDSLAFGQDEDSIAHRSSFSQTSQRALKASRGHQSIQDNLAAIIGRERSSRTSRTTHRRDSFGAVRSSITSVSYGAPERKIKETVKRAIEQESALTSEPRMANAFAASLAAIRRNRADTFEEVDITSFASSPVNVHGKMRNRDSQLSAEGKEIFKKAMAQEKSLEVKLKTNCGRKGLFDDSSEDDDGSDTGLFGTGTRDSKAGNRTSRVSSSFRSSDLSTEARPPREKKATNVPSVRSDDSSSDSDSDNAAPLTFTQPHAKSVPTNNIAAGGAGPSVVVLITSSALRTEGKKKLGVFTFTLQYGNLEHTFSLTYSEFEEIHLHLMSAIPELTMLKFPSKHRLRNNSKPENMEKRAQELRLYLQQLVAVPGILLNEHFLSSYRIDDVFARSLVSGENEKNFNGVQLNGRPPRSPVARHLRKDQTNLPIPSRSEKKLSLGIAKPKVSKDLFGLEDSMSDPESDSDTSVDTPQPIIQQQRLESTSSAQRRKARTSDLSSSNISMSQNGNHWDKKSRSRSRLSSRASFRASFASSQITAESPVSFQPPGRPNPFAGGRGDLLAAIRQGAPLKNIDVAKSTSSGGPLASKTKASSPLALTQPSSVNEAISNAMAMRRIHVEYEETKSDCESDSDDDWD</sequence>
<feature type="region of interest" description="Disordered" evidence="1">
    <location>
        <begin position="1745"/>
        <end position="1832"/>
    </location>
</feature>
<feature type="region of interest" description="Disordered" evidence="1">
    <location>
        <begin position="1182"/>
        <end position="1205"/>
    </location>
</feature>
<evidence type="ECO:0000313" key="4">
    <source>
        <dbReference type="EMBL" id="TDH72982.1"/>
    </source>
</evidence>
<feature type="region of interest" description="Disordered" evidence="1">
    <location>
        <begin position="1144"/>
        <end position="1166"/>
    </location>
</feature>
<dbReference type="Proteomes" id="UP000294530">
    <property type="component" value="Unassembled WGS sequence"/>
</dbReference>
<dbReference type="PROSITE" id="PS50195">
    <property type="entry name" value="PX"/>
    <property type="match status" value="2"/>
</dbReference>
<feature type="region of interest" description="Disordered" evidence="1">
    <location>
        <begin position="787"/>
        <end position="880"/>
    </location>
</feature>
<dbReference type="GO" id="GO:0003779">
    <property type="term" value="F:actin binding"/>
    <property type="evidence" value="ECO:0007669"/>
    <property type="project" value="InterPro"/>
</dbReference>
<name>A0A976IJM2_BRELC</name>
<dbReference type="Pfam" id="PF00787">
    <property type="entry name" value="PX"/>
    <property type="match status" value="2"/>
</dbReference>
<feature type="compositionally biased region" description="Low complexity" evidence="1">
    <location>
        <begin position="564"/>
        <end position="578"/>
    </location>
</feature>
<dbReference type="PROSITE" id="PS51082">
    <property type="entry name" value="WH2"/>
    <property type="match status" value="2"/>
</dbReference>
<dbReference type="InterPro" id="IPR036871">
    <property type="entry name" value="PX_dom_sf"/>
</dbReference>
<feature type="compositionally biased region" description="Basic and acidic residues" evidence="1">
    <location>
        <begin position="1588"/>
        <end position="1611"/>
    </location>
</feature>
<feature type="region of interest" description="Disordered" evidence="1">
    <location>
        <begin position="2409"/>
        <end position="2435"/>
    </location>
</feature>
<feature type="compositionally biased region" description="Polar residues" evidence="1">
    <location>
        <begin position="2330"/>
        <end position="2344"/>
    </location>
</feature>
<dbReference type="InterPro" id="IPR003124">
    <property type="entry name" value="WH2_dom"/>
</dbReference>
<feature type="domain" description="PX" evidence="2">
    <location>
        <begin position="886"/>
        <end position="999"/>
    </location>
</feature>
<feature type="compositionally biased region" description="Polar residues" evidence="1">
    <location>
        <begin position="1103"/>
        <end position="1117"/>
    </location>
</feature>
<feature type="region of interest" description="Disordered" evidence="1">
    <location>
        <begin position="654"/>
        <end position="676"/>
    </location>
</feature>
<feature type="region of interest" description="Disordered" evidence="1">
    <location>
        <begin position="1010"/>
        <end position="1047"/>
    </location>
</feature>
<reference evidence="4 5" key="1">
    <citation type="journal article" date="2021" name="Genome Biol.">
        <title>AFLAP: assembly-free linkage analysis pipeline using k-mers from genome sequencing data.</title>
        <authorList>
            <person name="Fletcher K."/>
            <person name="Zhang L."/>
            <person name="Gil J."/>
            <person name="Han R."/>
            <person name="Cavanaugh K."/>
            <person name="Michelmore R."/>
        </authorList>
    </citation>
    <scope>NUCLEOTIDE SEQUENCE [LARGE SCALE GENOMIC DNA]</scope>
    <source>
        <strain evidence="4 5">SF5</strain>
    </source>
</reference>
<feature type="region of interest" description="Disordered" evidence="1">
    <location>
        <begin position="2013"/>
        <end position="2107"/>
    </location>
</feature>
<feature type="domain" description="WH2" evidence="3">
    <location>
        <begin position="2391"/>
        <end position="2408"/>
    </location>
</feature>
<dbReference type="PANTHER" id="PTHR16231:SF4">
    <property type="entry name" value="COMM DOMAIN-CONTAINING PROTEIN 4"/>
    <property type="match status" value="1"/>
</dbReference>
<feature type="region of interest" description="Disordered" evidence="1">
    <location>
        <begin position="519"/>
        <end position="606"/>
    </location>
</feature>
<feature type="region of interest" description="Disordered" evidence="1">
    <location>
        <begin position="1587"/>
        <end position="1611"/>
    </location>
</feature>
<evidence type="ECO:0000259" key="2">
    <source>
        <dbReference type="PROSITE" id="PS50195"/>
    </source>
</evidence>
<organism evidence="4 5">
    <name type="scientific">Bremia lactucae</name>
    <name type="common">Lettuce downy mildew</name>
    <dbReference type="NCBI Taxonomy" id="4779"/>
    <lineage>
        <taxon>Eukaryota</taxon>
        <taxon>Sar</taxon>
        <taxon>Stramenopiles</taxon>
        <taxon>Oomycota</taxon>
        <taxon>Peronosporomycetes</taxon>
        <taxon>Peronosporales</taxon>
        <taxon>Peronosporaceae</taxon>
        <taxon>Bremia</taxon>
    </lineage>
</organism>
<feature type="compositionally biased region" description="Polar residues" evidence="1">
    <location>
        <begin position="2424"/>
        <end position="2435"/>
    </location>
</feature>
<evidence type="ECO:0000313" key="5">
    <source>
        <dbReference type="Proteomes" id="UP000294530"/>
    </source>
</evidence>
<feature type="compositionally biased region" description="Polar residues" evidence="1">
    <location>
        <begin position="2092"/>
        <end position="2106"/>
    </location>
</feature>
<feature type="compositionally biased region" description="Polar residues" evidence="1">
    <location>
        <begin position="1077"/>
        <end position="1095"/>
    </location>
</feature>
<dbReference type="InterPro" id="IPR001683">
    <property type="entry name" value="PX_dom"/>
</dbReference>
<gene>
    <name evidence="4" type="ORF">CCR75_002077</name>
</gene>
<feature type="compositionally biased region" description="Low complexity" evidence="1">
    <location>
        <begin position="817"/>
        <end position="831"/>
    </location>
</feature>
<dbReference type="SMART" id="SM00246">
    <property type="entry name" value="WH2"/>
    <property type="match status" value="2"/>
</dbReference>
<evidence type="ECO:0000256" key="1">
    <source>
        <dbReference type="SAM" id="MobiDB-lite"/>
    </source>
</evidence>
<keyword evidence="5" id="KW-1185">Reference proteome</keyword>
<comment type="caution">
    <text evidence="4">The sequence shown here is derived from an EMBL/GenBank/DDBJ whole genome shotgun (WGS) entry which is preliminary data.</text>
</comment>
<feature type="compositionally biased region" description="Low complexity" evidence="1">
    <location>
        <begin position="2043"/>
        <end position="2057"/>
    </location>
</feature>
<proteinExistence type="predicted"/>
<feature type="region of interest" description="Disordered" evidence="1">
    <location>
        <begin position="2237"/>
        <end position="2274"/>
    </location>
</feature>
<dbReference type="InterPro" id="IPR047155">
    <property type="entry name" value="COMMD4/6/7/8"/>
</dbReference>
<feature type="compositionally biased region" description="Polar residues" evidence="1">
    <location>
        <begin position="2304"/>
        <end position="2322"/>
    </location>
</feature>
<feature type="region of interest" description="Disordered" evidence="1">
    <location>
        <begin position="2370"/>
        <end position="2393"/>
    </location>
</feature>
<feature type="region of interest" description="Disordered" evidence="1">
    <location>
        <begin position="1059"/>
        <end position="1130"/>
    </location>
</feature>
<dbReference type="Pfam" id="PF02205">
    <property type="entry name" value="WH2"/>
    <property type="match status" value="2"/>
</dbReference>
<dbReference type="GO" id="GO:0035091">
    <property type="term" value="F:phosphatidylinositol binding"/>
    <property type="evidence" value="ECO:0007669"/>
    <property type="project" value="InterPro"/>
</dbReference>
<feature type="compositionally biased region" description="Acidic residues" evidence="1">
    <location>
        <begin position="1065"/>
        <end position="1075"/>
    </location>
</feature>
<dbReference type="GeneID" id="94345848"/>
<accession>A0A976IJM2</accession>
<feature type="compositionally biased region" description="Acidic residues" evidence="1">
    <location>
        <begin position="2292"/>
        <end position="2302"/>
    </location>
</feature>
<feature type="compositionally biased region" description="Low complexity" evidence="1">
    <location>
        <begin position="522"/>
        <end position="547"/>
    </location>
</feature>
<dbReference type="PANTHER" id="PTHR16231">
    <property type="entry name" value="COMM DOMAIN-CONTAINING PROTEIN 4-8 FAMILY MEMBER"/>
    <property type="match status" value="1"/>
</dbReference>
<feature type="compositionally biased region" description="Polar residues" evidence="1">
    <location>
        <begin position="862"/>
        <end position="879"/>
    </location>
</feature>
<feature type="domain" description="WH2" evidence="3">
    <location>
        <begin position="1164"/>
        <end position="1181"/>
    </location>
</feature>
<protein>
    <submittedName>
        <fullName evidence="4">Uncharacterized protein</fullName>
    </submittedName>
</protein>
<dbReference type="SMART" id="SM00312">
    <property type="entry name" value="PX"/>
    <property type="match status" value="2"/>
</dbReference>
<dbReference type="RefSeq" id="XP_067822481.1">
    <property type="nucleotide sequence ID" value="XM_067960177.1"/>
</dbReference>
<evidence type="ECO:0000259" key="3">
    <source>
        <dbReference type="PROSITE" id="PS51082"/>
    </source>
</evidence>